<gene>
    <name evidence="1" type="ORF">H5410_030327</name>
</gene>
<name>A0A9J5YFV5_SOLCO</name>
<organism evidence="1 2">
    <name type="scientific">Solanum commersonii</name>
    <name type="common">Commerson's wild potato</name>
    <name type="synonym">Commerson's nightshade</name>
    <dbReference type="NCBI Taxonomy" id="4109"/>
    <lineage>
        <taxon>Eukaryota</taxon>
        <taxon>Viridiplantae</taxon>
        <taxon>Streptophyta</taxon>
        <taxon>Embryophyta</taxon>
        <taxon>Tracheophyta</taxon>
        <taxon>Spermatophyta</taxon>
        <taxon>Magnoliopsida</taxon>
        <taxon>eudicotyledons</taxon>
        <taxon>Gunneridae</taxon>
        <taxon>Pentapetalae</taxon>
        <taxon>asterids</taxon>
        <taxon>lamiids</taxon>
        <taxon>Solanales</taxon>
        <taxon>Solanaceae</taxon>
        <taxon>Solanoideae</taxon>
        <taxon>Solaneae</taxon>
        <taxon>Solanum</taxon>
    </lineage>
</organism>
<keyword evidence="2" id="KW-1185">Reference proteome</keyword>
<accession>A0A9J5YFV5</accession>
<dbReference type="EMBL" id="JACXVP010000006">
    <property type="protein sequence ID" value="KAG5598957.1"/>
    <property type="molecule type" value="Genomic_DNA"/>
</dbReference>
<dbReference type="OrthoDB" id="1896642at2759"/>
<proteinExistence type="predicted"/>
<evidence type="ECO:0000313" key="2">
    <source>
        <dbReference type="Proteomes" id="UP000824120"/>
    </source>
</evidence>
<sequence length="113" mass="13103">MENLANKQKIEIQLIESQNASTVSFSKRKKHCFSMHIRLQLGLMNMLKITPVNMLRGDRILNEYKLATRARGNVGFIVFSLSVKPFFYGSTSKEKIVENFSKVKVEDFQHDYT</sequence>
<evidence type="ECO:0000313" key="1">
    <source>
        <dbReference type="EMBL" id="KAG5598957.1"/>
    </source>
</evidence>
<protein>
    <submittedName>
        <fullName evidence="1">Uncharacterized protein</fullName>
    </submittedName>
</protein>
<dbReference type="AlphaFoldDB" id="A0A9J5YFV5"/>
<reference evidence="1 2" key="1">
    <citation type="submission" date="2020-09" db="EMBL/GenBank/DDBJ databases">
        <title>De no assembly of potato wild relative species, Solanum commersonii.</title>
        <authorList>
            <person name="Cho K."/>
        </authorList>
    </citation>
    <scope>NUCLEOTIDE SEQUENCE [LARGE SCALE GENOMIC DNA]</scope>
    <source>
        <strain evidence="1">LZ3.2</strain>
        <tissue evidence="1">Leaf</tissue>
    </source>
</reference>
<dbReference type="Proteomes" id="UP000824120">
    <property type="component" value="Chromosome 6"/>
</dbReference>
<comment type="caution">
    <text evidence="1">The sequence shown here is derived from an EMBL/GenBank/DDBJ whole genome shotgun (WGS) entry which is preliminary data.</text>
</comment>